<evidence type="ECO:0000256" key="2">
    <source>
        <dbReference type="ARBA" id="ARBA00022723"/>
    </source>
</evidence>
<dbReference type="SUPFAM" id="SSF46626">
    <property type="entry name" value="Cytochrome c"/>
    <property type="match status" value="1"/>
</dbReference>
<evidence type="ECO:0000256" key="1">
    <source>
        <dbReference type="ARBA" id="ARBA00022617"/>
    </source>
</evidence>
<dbReference type="EMBL" id="AP027079">
    <property type="protein sequence ID" value="BDU70425.1"/>
    <property type="molecule type" value="Genomic_DNA"/>
</dbReference>
<feature type="domain" description="Cytochrome c" evidence="6">
    <location>
        <begin position="89"/>
        <end position="177"/>
    </location>
</feature>
<evidence type="ECO:0000259" key="6">
    <source>
        <dbReference type="PROSITE" id="PS51007"/>
    </source>
</evidence>
<reference evidence="8" key="1">
    <citation type="journal article" date="2023" name="Int. J. Syst. Evol. Microbiol.">
        <title>Mesoterricola silvestris gen. nov., sp. nov., Mesoterricola sediminis sp. nov., Geothrix oryzae sp. nov., Geothrix edaphica sp. nov., Geothrix rubra sp. nov., and Geothrix limicola sp. nov., six novel members of Acidobacteriota isolated from soils.</title>
        <authorList>
            <person name="Itoh H."/>
            <person name="Sugisawa Y."/>
            <person name="Mise K."/>
            <person name="Xu Z."/>
            <person name="Kuniyasu M."/>
            <person name="Ushijima N."/>
            <person name="Kawano K."/>
            <person name="Kobayashi E."/>
            <person name="Shiratori Y."/>
            <person name="Masuda Y."/>
            <person name="Senoo K."/>
        </authorList>
    </citation>
    <scope>NUCLEOTIDE SEQUENCE [LARGE SCALE GENOMIC DNA]</scope>
    <source>
        <strain evidence="8">Red222</strain>
    </source>
</reference>
<keyword evidence="1 4" id="KW-0349">Heme</keyword>
<dbReference type="Proteomes" id="UP001242010">
    <property type="component" value="Chromosome"/>
</dbReference>
<dbReference type="InterPro" id="IPR009056">
    <property type="entry name" value="Cyt_c-like_dom"/>
</dbReference>
<evidence type="ECO:0000313" key="7">
    <source>
        <dbReference type="EMBL" id="BDU70425.1"/>
    </source>
</evidence>
<keyword evidence="8" id="KW-1185">Reference proteome</keyword>
<keyword evidence="5" id="KW-1133">Transmembrane helix</keyword>
<gene>
    <name evidence="7" type="ORF">GETHOR_25260</name>
</gene>
<name>A0ABM8DTP9_9BACT</name>
<dbReference type="Gene3D" id="1.10.760.10">
    <property type="entry name" value="Cytochrome c-like domain"/>
    <property type="match status" value="1"/>
</dbReference>
<evidence type="ECO:0000313" key="8">
    <source>
        <dbReference type="Proteomes" id="UP001242010"/>
    </source>
</evidence>
<dbReference type="PROSITE" id="PS51007">
    <property type="entry name" value="CYTC"/>
    <property type="match status" value="1"/>
</dbReference>
<keyword evidence="2 4" id="KW-0479">Metal-binding</keyword>
<proteinExistence type="predicted"/>
<evidence type="ECO:0000256" key="5">
    <source>
        <dbReference type="SAM" id="Phobius"/>
    </source>
</evidence>
<protein>
    <recommendedName>
        <fullName evidence="6">Cytochrome c domain-containing protein</fullName>
    </recommendedName>
</protein>
<feature type="transmembrane region" description="Helical" evidence="5">
    <location>
        <begin position="15"/>
        <end position="37"/>
    </location>
</feature>
<evidence type="ECO:0000256" key="3">
    <source>
        <dbReference type="ARBA" id="ARBA00023004"/>
    </source>
</evidence>
<accession>A0ABM8DTP9</accession>
<keyword evidence="5" id="KW-0812">Transmembrane</keyword>
<dbReference type="RefSeq" id="WP_286354143.1">
    <property type="nucleotide sequence ID" value="NZ_AP027079.1"/>
</dbReference>
<organism evidence="7 8">
    <name type="scientific">Geothrix oryzae</name>
    <dbReference type="NCBI Taxonomy" id="2927975"/>
    <lineage>
        <taxon>Bacteria</taxon>
        <taxon>Pseudomonadati</taxon>
        <taxon>Acidobacteriota</taxon>
        <taxon>Holophagae</taxon>
        <taxon>Holophagales</taxon>
        <taxon>Holophagaceae</taxon>
        <taxon>Geothrix</taxon>
    </lineage>
</organism>
<keyword evidence="5" id="KW-0472">Membrane</keyword>
<dbReference type="InterPro" id="IPR036909">
    <property type="entry name" value="Cyt_c-like_dom_sf"/>
</dbReference>
<sequence>MKIHDYLSSEELKRLGSALLVVVCFIFIAGFFAFTVLPGLRYQAHTTPDAPIQAVQGETGWLDPTDYPATARQVIPPIDPATVMTPNPALMARGKAVYAQTCATCHGVDGKGDGPGGAGLTPKPRNFTVKAAWKNGTRVEDIYKTLEEGIKGSSMVSYAYLSKKDRMALAHVVQSLGAYDHGTSDPKAIAALEKLFASAGEVIPNRIPVSRAVDLLCREYESARAEAKPAAPVQR</sequence>
<dbReference type="Pfam" id="PF00034">
    <property type="entry name" value="Cytochrom_C"/>
    <property type="match status" value="1"/>
</dbReference>
<evidence type="ECO:0000256" key="4">
    <source>
        <dbReference type="PROSITE-ProRule" id="PRU00433"/>
    </source>
</evidence>
<keyword evidence="3 4" id="KW-0408">Iron</keyword>